<proteinExistence type="predicted"/>
<feature type="non-terminal residue" evidence="1">
    <location>
        <position position="1"/>
    </location>
</feature>
<evidence type="ECO:0000313" key="2">
    <source>
        <dbReference type="Proteomes" id="UP001195963"/>
    </source>
</evidence>
<organism evidence="1 2">
    <name type="scientific">Shewanella nanhaiensis</name>
    <dbReference type="NCBI Taxonomy" id="2864872"/>
    <lineage>
        <taxon>Bacteria</taxon>
        <taxon>Pseudomonadati</taxon>
        <taxon>Pseudomonadota</taxon>
        <taxon>Gammaproteobacteria</taxon>
        <taxon>Alteromonadales</taxon>
        <taxon>Shewanellaceae</taxon>
        <taxon>Shewanella</taxon>
    </lineage>
</organism>
<name>A0ABS7EAZ7_9GAMM</name>
<dbReference type="RefSeq" id="WP_220111939.1">
    <property type="nucleotide sequence ID" value="NZ_JAHZST010000094.1"/>
</dbReference>
<dbReference type="Proteomes" id="UP001195963">
    <property type="component" value="Unassembled WGS sequence"/>
</dbReference>
<reference evidence="1 2" key="1">
    <citation type="submission" date="2021-07" db="EMBL/GenBank/DDBJ databases">
        <title>Shewanella sp. nov, isolated from SCS.</title>
        <authorList>
            <person name="Cao W.R."/>
        </authorList>
    </citation>
    <scope>NUCLEOTIDE SEQUENCE [LARGE SCALE GENOMIC DNA]</scope>
    <source>
        <strain evidence="1 2">NR704-98</strain>
    </source>
</reference>
<keyword evidence="2" id="KW-1185">Reference proteome</keyword>
<dbReference type="EMBL" id="JAHZST010000094">
    <property type="protein sequence ID" value="MBW8186745.1"/>
    <property type="molecule type" value="Genomic_DNA"/>
</dbReference>
<comment type="caution">
    <text evidence="1">The sequence shown here is derived from an EMBL/GenBank/DDBJ whole genome shotgun (WGS) entry which is preliminary data.</text>
</comment>
<sequence length="73" mass="8044">NLGLDHLLTYTTNSTPELAINSIRAFIAHSTSVCLSVHTDYLFLLERVARLVGDACSLKIWKADSINLTINAK</sequence>
<evidence type="ECO:0000313" key="1">
    <source>
        <dbReference type="EMBL" id="MBW8186745.1"/>
    </source>
</evidence>
<accession>A0ABS7EAZ7</accession>
<protein>
    <submittedName>
        <fullName evidence="1">Uncharacterized protein</fullName>
    </submittedName>
</protein>
<gene>
    <name evidence="1" type="ORF">K0625_24480</name>
</gene>